<keyword evidence="2" id="KW-1185">Reference proteome</keyword>
<dbReference type="EMBL" id="ACOU01000002">
    <property type="protein sequence ID" value="EKX74161.1"/>
    <property type="molecule type" value="Genomic_DNA"/>
</dbReference>
<organism evidence="1 2">
    <name type="scientific">Theileria equi strain WA</name>
    <dbReference type="NCBI Taxonomy" id="1537102"/>
    <lineage>
        <taxon>Eukaryota</taxon>
        <taxon>Sar</taxon>
        <taxon>Alveolata</taxon>
        <taxon>Apicomplexa</taxon>
        <taxon>Aconoidasida</taxon>
        <taxon>Piroplasmida</taxon>
        <taxon>Theileriidae</taxon>
        <taxon>Theileria</taxon>
    </lineage>
</organism>
<accession>L1LFN1</accession>
<gene>
    <name evidence="1" type="ORF">BEWA_041990</name>
</gene>
<name>L1LFN1_THEEQ</name>
<dbReference type="Proteomes" id="UP000031512">
    <property type="component" value="Unassembled WGS sequence"/>
</dbReference>
<evidence type="ECO:0000313" key="2">
    <source>
        <dbReference type="Proteomes" id="UP000031512"/>
    </source>
</evidence>
<reference evidence="1 2" key="1">
    <citation type="journal article" date="2012" name="BMC Genomics">
        <title>Comparative genomic analysis and phylogenetic position of Theileria equi.</title>
        <authorList>
            <person name="Kappmeyer L.S."/>
            <person name="Thiagarajan M."/>
            <person name="Herndon D.R."/>
            <person name="Ramsay J.D."/>
            <person name="Caler E."/>
            <person name="Djikeng A."/>
            <person name="Gillespie J.J."/>
            <person name="Lau A.O."/>
            <person name="Roalson E.H."/>
            <person name="Silva J.C."/>
            <person name="Silva M.G."/>
            <person name="Suarez C.E."/>
            <person name="Ueti M.W."/>
            <person name="Nene V.M."/>
            <person name="Mealey R.H."/>
            <person name="Knowles D.P."/>
            <person name="Brayton K.A."/>
        </authorList>
    </citation>
    <scope>NUCLEOTIDE SEQUENCE [LARGE SCALE GENOMIC DNA]</scope>
    <source>
        <strain evidence="1 2">WA</strain>
    </source>
</reference>
<sequence>MSQKDRVMKIDISFKPNKDNISIDSHGRKFYYYKDESSGNYVTVEEYSGLKNFPGYIQVKHRAEARYKISEVKNEGKNTGIYCGHFGSDFVSIYYWTRDEDRKNPLLIEVDGKSEYYTPSKEYDKWDFQRHITLNEILKKLDKQNCSRNNAHIIDINRIDGNYNCPSCNKCLIELEKVSNSNYTMCDHHTKYWYDKVGRIKEGSINFTGLETISEFRRACVYHYKNRIPLIYLQLEDGDYKGGWFTREMMYGSNWILANNAPLSAYEKQGVTSFLKEINKENYNIFQIIKLPIACAVLGTFSLFSTCEAYCIIFSQDKSLILRGIRFLASLRS</sequence>
<dbReference type="KEGG" id="beq:BEWA_041990"/>
<dbReference type="RefSeq" id="XP_004833613.1">
    <property type="nucleotide sequence ID" value="XM_004833556.1"/>
</dbReference>
<proteinExistence type="predicted"/>
<protein>
    <submittedName>
        <fullName evidence="1">Uncharacterized protein</fullName>
    </submittedName>
</protein>
<comment type="caution">
    <text evidence="1">The sequence shown here is derived from an EMBL/GenBank/DDBJ whole genome shotgun (WGS) entry which is preliminary data.</text>
</comment>
<dbReference type="VEuPathDB" id="PiroplasmaDB:BEWA_041990"/>
<dbReference type="GeneID" id="15807609"/>
<dbReference type="AlphaFoldDB" id="L1LFN1"/>
<evidence type="ECO:0000313" key="1">
    <source>
        <dbReference type="EMBL" id="EKX74161.1"/>
    </source>
</evidence>